<evidence type="ECO:0000256" key="1">
    <source>
        <dbReference type="SAM" id="MobiDB-lite"/>
    </source>
</evidence>
<keyword evidence="3" id="KW-1185">Reference proteome</keyword>
<comment type="caution">
    <text evidence="2">The sequence shown here is derived from an EMBL/GenBank/DDBJ whole genome shotgun (WGS) entry which is preliminary data.</text>
</comment>
<proteinExistence type="predicted"/>
<evidence type="ECO:0000313" key="3">
    <source>
        <dbReference type="Proteomes" id="UP001148018"/>
    </source>
</evidence>
<feature type="region of interest" description="Disordered" evidence="1">
    <location>
        <begin position="52"/>
        <end position="90"/>
    </location>
</feature>
<protein>
    <submittedName>
        <fullName evidence="2">Uncharacterized protein</fullName>
    </submittedName>
</protein>
<dbReference type="EMBL" id="JANIIK010000048">
    <property type="protein sequence ID" value="KAJ3599017.1"/>
    <property type="molecule type" value="Genomic_DNA"/>
</dbReference>
<organism evidence="2 3">
    <name type="scientific">Muraenolepis orangiensis</name>
    <name type="common">Patagonian moray cod</name>
    <dbReference type="NCBI Taxonomy" id="630683"/>
    <lineage>
        <taxon>Eukaryota</taxon>
        <taxon>Metazoa</taxon>
        <taxon>Chordata</taxon>
        <taxon>Craniata</taxon>
        <taxon>Vertebrata</taxon>
        <taxon>Euteleostomi</taxon>
        <taxon>Actinopterygii</taxon>
        <taxon>Neopterygii</taxon>
        <taxon>Teleostei</taxon>
        <taxon>Neoteleostei</taxon>
        <taxon>Acanthomorphata</taxon>
        <taxon>Zeiogadaria</taxon>
        <taxon>Gadariae</taxon>
        <taxon>Gadiformes</taxon>
        <taxon>Muraenolepidoidei</taxon>
        <taxon>Muraenolepididae</taxon>
        <taxon>Muraenolepis</taxon>
    </lineage>
</organism>
<name>A0A9Q0E1N1_9TELE</name>
<dbReference type="Proteomes" id="UP001148018">
    <property type="component" value="Unassembled WGS sequence"/>
</dbReference>
<reference evidence="2" key="1">
    <citation type="submission" date="2022-07" db="EMBL/GenBank/DDBJ databases">
        <title>Chromosome-level genome of Muraenolepis orangiensis.</title>
        <authorList>
            <person name="Kim J."/>
        </authorList>
    </citation>
    <scope>NUCLEOTIDE SEQUENCE</scope>
    <source>
        <strain evidence="2">KU_S4_2022</strain>
        <tissue evidence="2">Muscle</tissue>
    </source>
</reference>
<accession>A0A9Q0E1N1</accession>
<sequence length="172" mass="18185">MRGTHVPAGGERSQSGSPPAPTCLQEESALRAALLLLPRACRRRALSERLSSCSHVPAGGEPLSERLSSCSHVPAGGERSQSGSPPAPTCLQEESALRAALLLLPRACRRRALSEWLSSCSHVPAGGERSQSGSPPAPTCLQEESALRVALLLLLTDESLPQNSRLSFPQTY</sequence>
<feature type="region of interest" description="Disordered" evidence="1">
    <location>
        <begin position="1"/>
        <end position="24"/>
    </location>
</feature>
<evidence type="ECO:0000313" key="2">
    <source>
        <dbReference type="EMBL" id="KAJ3599017.1"/>
    </source>
</evidence>
<gene>
    <name evidence="2" type="ORF">NHX12_032980</name>
</gene>
<dbReference type="AlphaFoldDB" id="A0A9Q0E1N1"/>